<keyword evidence="2" id="KW-1185">Reference proteome</keyword>
<reference evidence="1 2" key="1">
    <citation type="submission" date="2019-01" db="EMBL/GenBank/DDBJ databases">
        <title>A chromosome-scale genome assembly of the yellow perch, Perca flavescens.</title>
        <authorList>
            <person name="Feron R."/>
            <person name="Morvezen R."/>
            <person name="Bestin A."/>
            <person name="Haffray P."/>
            <person name="Klopp C."/>
            <person name="Zahm M."/>
            <person name="Cabau C."/>
            <person name="Roques C."/>
            <person name="Donnadieu C."/>
            <person name="Bouchez O."/>
            <person name="Christie M."/>
            <person name="Larson W."/>
            <person name="Guiguen Y."/>
        </authorList>
    </citation>
    <scope>NUCLEOTIDE SEQUENCE [LARGE SCALE GENOMIC DNA]</scope>
    <source>
        <strain evidence="1">YP-PL-M2</strain>
        <tissue evidence="1">Blood</tissue>
    </source>
</reference>
<organism evidence="1 2">
    <name type="scientific">Perca flavescens</name>
    <name type="common">American yellow perch</name>
    <name type="synonym">Morone flavescens</name>
    <dbReference type="NCBI Taxonomy" id="8167"/>
    <lineage>
        <taxon>Eukaryota</taxon>
        <taxon>Metazoa</taxon>
        <taxon>Chordata</taxon>
        <taxon>Craniata</taxon>
        <taxon>Vertebrata</taxon>
        <taxon>Euteleostomi</taxon>
        <taxon>Actinopterygii</taxon>
        <taxon>Neopterygii</taxon>
        <taxon>Teleostei</taxon>
        <taxon>Neoteleostei</taxon>
        <taxon>Acanthomorphata</taxon>
        <taxon>Eupercaria</taxon>
        <taxon>Perciformes</taxon>
        <taxon>Percoidei</taxon>
        <taxon>Percidae</taxon>
        <taxon>Percinae</taxon>
        <taxon>Perca</taxon>
    </lineage>
</organism>
<dbReference type="AlphaFoldDB" id="A0A484BZH5"/>
<proteinExistence type="predicted"/>
<protein>
    <submittedName>
        <fullName evidence="1">Uncharacterized protein</fullName>
    </submittedName>
</protein>
<comment type="caution">
    <text evidence="1">The sequence shown here is derived from an EMBL/GenBank/DDBJ whole genome shotgun (WGS) entry which is preliminary data.</text>
</comment>
<name>A0A484BZH5_PERFV</name>
<dbReference type="EMBL" id="SCKG01000023">
    <property type="protein sequence ID" value="TDG96621.1"/>
    <property type="molecule type" value="Genomic_DNA"/>
</dbReference>
<sequence>MSPLKAIVLTSSLLCEHLDGIAAFFLFGVTGGNWKQGVLRGINKIQIWLGNWLVQVGPALEEAPERQW</sequence>
<evidence type="ECO:0000313" key="2">
    <source>
        <dbReference type="Proteomes" id="UP000295070"/>
    </source>
</evidence>
<dbReference type="Proteomes" id="UP000295070">
    <property type="component" value="Chromosome 23"/>
</dbReference>
<gene>
    <name evidence="1" type="ORF">EPR50_G00230550</name>
</gene>
<accession>A0A484BZH5</accession>
<evidence type="ECO:0000313" key="1">
    <source>
        <dbReference type="EMBL" id="TDG96621.1"/>
    </source>
</evidence>